<evidence type="ECO:0000256" key="1">
    <source>
        <dbReference type="ARBA" id="ARBA00006581"/>
    </source>
</evidence>
<dbReference type="InterPro" id="IPR008181">
    <property type="entry name" value="dUTPase"/>
</dbReference>
<evidence type="ECO:0000256" key="2">
    <source>
        <dbReference type="ARBA" id="ARBA00022801"/>
    </source>
</evidence>
<dbReference type="InterPro" id="IPR033704">
    <property type="entry name" value="dUTPase_trimeric"/>
</dbReference>
<evidence type="ECO:0000256" key="3">
    <source>
        <dbReference type="ARBA" id="ARBA00023080"/>
    </source>
</evidence>
<name>A0A1Y5RUH8_9RHOB</name>
<comment type="caution">
    <text evidence="5">Lacks conserved residue(s) required for the propagation of feature annotation.</text>
</comment>
<sequence>MTRSIQFQRLPGNDLPLPGYATAGAAGMDLRAFLPGGDVVFEHGTLRLIPTGFAVALPPGTEMQVRPRSGLSLKHGFIIPNAPGTVDEDYRGEIMVGLYYLGIDPFTIHHGDRIAQAVIADVVRFDVQEVETLSETARGGGGFGSTGLS</sequence>
<keyword evidence="2 5" id="KW-0378">Hydrolase</keyword>
<keyword evidence="5" id="KW-0479">Metal-binding</keyword>
<dbReference type="PANTHER" id="PTHR11241">
    <property type="entry name" value="DEOXYURIDINE 5'-TRIPHOSPHATE NUCLEOTIDOHYDROLASE"/>
    <property type="match status" value="1"/>
</dbReference>
<comment type="function">
    <text evidence="5">This enzyme is involved in nucleotide metabolism: it produces dUMP, the immediate precursor of thymidine nucleotides and it decreases the intracellular concentration of dUTP so that uracil cannot be incorporated into DNA.</text>
</comment>
<feature type="binding site" evidence="5">
    <location>
        <position position="81"/>
    </location>
    <ligand>
        <name>substrate</name>
    </ligand>
</feature>
<keyword evidence="8" id="KW-1185">Reference proteome</keyword>
<dbReference type="GO" id="GO:0000287">
    <property type="term" value="F:magnesium ion binding"/>
    <property type="evidence" value="ECO:0007669"/>
    <property type="project" value="UniProtKB-UniRule"/>
</dbReference>
<dbReference type="NCBIfam" id="NF001862">
    <property type="entry name" value="PRK00601.1"/>
    <property type="match status" value="1"/>
</dbReference>
<dbReference type="STRING" id="315423.SAMN04488020_102340"/>
<comment type="catalytic activity">
    <reaction evidence="4 5">
        <text>dUTP + H2O = dUMP + diphosphate + H(+)</text>
        <dbReference type="Rhea" id="RHEA:10248"/>
        <dbReference type="ChEBI" id="CHEBI:15377"/>
        <dbReference type="ChEBI" id="CHEBI:15378"/>
        <dbReference type="ChEBI" id="CHEBI:33019"/>
        <dbReference type="ChEBI" id="CHEBI:61555"/>
        <dbReference type="ChEBI" id="CHEBI:246422"/>
        <dbReference type="EC" id="3.6.1.23"/>
    </reaction>
</comment>
<dbReference type="UniPathway" id="UPA00610">
    <property type="reaction ID" value="UER00666"/>
</dbReference>
<dbReference type="GO" id="GO:0046081">
    <property type="term" value="P:dUTP catabolic process"/>
    <property type="evidence" value="ECO:0007669"/>
    <property type="project" value="InterPro"/>
</dbReference>
<feature type="domain" description="dUTPase-like" evidence="6">
    <location>
        <begin position="16"/>
        <end position="147"/>
    </location>
</feature>
<feature type="binding site" evidence="5">
    <location>
        <begin position="85"/>
        <end position="87"/>
    </location>
    <ligand>
        <name>substrate</name>
    </ligand>
</feature>
<dbReference type="Gene3D" id="2.70.40.10">
    <property type="match status" value="1"/>
</dbReference>
<dbReference type="InterPro" id="IPR036157">
    <property type="entry name" value="dUTPase-like_sf"/>
</dbReference>
<evidence type="ECO:0000259" key="6">
    <source>
        <dbReference type="Pfam" id="PF00692"/>
    </source>
</evidence>
<dbReference type="GO" id="GO:0004170">
    <property type="term" value="F:dUTP diphosphatase activity"/>
    <property type="evidence" value="ECO:0007669"/>
    <property type="project" value="UniProtKB-UniRule"/>
</dbReference>
<evidence type="ECO:0000256" key="5">
    <source>
        <dbReference type="HAMAP-Rule" id="MF_00116"/>
    </source>
</evidence>
<comment type="cofactor">
    <cofactor evidence="5">
        <name>Mg(2+)</name>
        <dbReference type="ChEBI" id="CHEBI:18420"/>
    </cofactor>
</comment>
<accession>A0A1Y5RUH8</accession>
<reference evidence="7 8" key="1">
    <citation type="submission" date="2017-03" db="EMBL/GenBank/DDBJ databases">
        <authorList>
            <person name="Afonso C.L."/>
            <person name="Miller P.J."/>
            <person name="Scott M.A."/>
            <person name="Spackman E."/>
            <person name="Goraichik I."/>
            <person name="Dimitrov K.M."/>
            <person name="Suarez D.L."/>
            <person name="Swayne D.E."/>
        </authorList>
    </citation>
    <scope>NUCLEOTIDE SEQUENCE [LARGE SCALE GENOMIC DNA]</scope>
    <source>
        <strain evidence="7 8">CECT 7066</strain>
    </source>
</reference>
<protein>
    <recommendedName>
        <fullName evidence="5">Deoxyuridine 5'-triphosphate nucleotidohydrolase</fullName>
        <shortName evidence="5">dUTPase</shortName>
        <ecNumber evidence="5">3.6.1.23</ecNumber>
    </recommendedName>
    <alternativeName>
        <fullName evidence="5">dUTP pyrophosphatase</fullName>
    </alternativeName>
</protein>
<dbReference type="CDD" id="cd07557">
    <property type="entry name" value="trimeric_dUTPase"/>
    <property type="match status" value="1"/>
</dbReference>
<dbReference type="PANTHER" id="PTHR11241:SF0">
    <property type="entry name" value="DEOXYURIDINE 5'-TRIPHOSPHATE NUCLEOTIDOHYDROLASE"/>
    <property type="match status" value="1"/>
</dbReference>
<dbReference type="Proteomes" id="UP000193870">
    <property type="component" value="Unassembled WGS sequence"/>
</dbReference>
<dbReference type="GO" id="GO:0006226">
    <property type="term" value="P:dUMP biosynthetic process"/>
    <property type="evidence" value="ECO:0007669"/>
    <property type="project" value="UniProtKB-UniRule"/>
</dbReference>
<keyword evidence="5" id="KW-0460">Magnesium</keyword>
<dbReference type="InterPro" id="IPR029054">
    <property type="entry name" value="dUTPase-like"/>
</dbReference>
<feature type="binding site" evidence="5">
    <location>
        <begin position="68"/>
        <end position="70"/>
    </location>
    <ligand>
        <name>substrate</name>
    </ligand>
</feature>
<comment type="similarity">
    <text evidence="1 5">Belongs to the dUTPase family.</text>
</comment>
<dbReference type="OrthoDB" id="9809956at2"/>
<dbReference type="RefSeq" id="WP_085853287.1">
    <property type="nucleotide sequence ID" value="NZ_FOPF01000002.1"/>
</dbReference>
<proteinExistence type="inferred from homology"/>
<comment type="pathway">
    <text evidence="5">Pyrimidine metabolism; dUMP biosynthesis; dUMP from dCTP (dUTP route): step 2/2.</text>
</comment>
<evidence type="ECO:0000313" key="7">
    <source>
        <dbReference type="EMBL" id="SLN25444.1"/>
    </source>
</evidence>
<dbReference type="EMBL" id="FWFV01000002">
    <property type="protein sequence ID" value="SLN25444.1"/>
    <property type="molecule type" value="Genomic_DNA"/>
</dbReference>
<dbReference type="HAMAP" id="MF_00116">
    <property type="entry name" value="dUTPase_bact"/>
    <property type="match status" value="1"/>
</dbReference>
<evidence type="ECO:0000256" key="4">
    <source>
        <dbReference type="ARBA" id="ARBA00047686"/>
    </source>
</evidence>
<dbReference type="AlphaFoldDB" id="A0A1Y5RUH8"/>
<dbReference type="SUPFAM" id="SSF51283">
    <property type="entry name" value="dUTPase-like"/>
    <property type="match status" value="1"/>
</dbReference>
<dbReference type="EC" id="3.6.1.23" evidence="5"/>
<dbReference type="Pfam" id="PF00692">
    <property type="entry name" value="dUTPase"/>
    <property type="match status" value="1"/>
</dbReference>
<gene>
    <name evidence="5 7" type="primary">dut</name>
    <name evidence="7" type="ORF">PAM7066_00941</name>
</gene>
<evidence type="ECO:0000313" key="8">
    <source>
        <dbReference type="Proteomes" id="UP000193870"/>
    </source>
</evidence>
<organism evidence="7 8">
    <name type="scientific">Palleronia marisminoris</name>
    <dbReference type="NCBI Taxonomy" id="315423"/>
    <lineage>
        <taxon>Bacteria</taxon>
        <taxon>Pseudomonadati</taxon>
        <taxon>Pseudomonadota</taxon>
        <taxon>Alphaproteobacteria</taxon>
        <taxon>Rhodobacterales</taxon>
        <taxon>Roseobacteraceae</taxon>
        <taxon>Palleronia</taxon>
    </lineage>
</organism>
<dbReference type="NCBIfam" id="TIGR00576">
    <property type="entry name" value="dut"/>
    <property type="match status" value="1"/>
</dbReference>
<keyword evidence="3 5" id="KW-0546">Nucleotide metabolism</keyword>